<sequence length="49" mass="5587">PCAVCMLVSRDLRDAQGWSARRAVRVFCAVCFFCDLRDAQGWFSEMKLA</sequence>
<name>A0A392S1Q8_9FABA</name>
<dbReference type="Proteomes" id="UP000265520">
    <property type="component" value="Unassembled WGS sequence"/>
</dbReference>
<evidence type="ECO:0000313" key="2">
    <source>
        <dbReference type="Proteomes" id="UP000265520"/>
    </source>
</evidence>
<protein>
    <submittedName>
        <fullName evidence="1">Uncharacterized protein</fullName>
    </submittedName>
</protein>
<accession>A0A392S1Q8</accession>
<comment type="caution">
    <text evidence="1">The sequence shown here is derived from an EMBL/GenBank/DDBJ whole genome shotgun (WGS) entry which is preliminary data.</text>
</comment>
<organism evidence="1 2">
    <name type="scientific">Trifolium medium</name>
    <dbReference type="NCBI Taxonomy" id="97028"/>
    <lineage>
        <taxon>Eukaryota</taxon>
        <taxon>Viridiplantae</taxon>
        <taxon>Streptophyta</taxon>
        <taxon>Embryophyta</taxon>
        <taxon>Tracheophyta</taxon>
        <taxon>Spermatophyta</taxon>
        <taxon>Magnoliopsida</taxon>
        <taxon>eudicotyledons</taxon>
        <taxon>Gunneridae</taxon>
        <taxon>Pentapetalae</taxon>
        <taxon>rosids</taxon>
        <taxon>fabids</taxon>
        <taxon>Fabales</taxon>
        <taxon>Fabaceae</taxon>
        <taxon>Papilionoideae</taxon>
        <taxon>50 kb inversion clade</taxon>
        <taxon>NPAAA clade</taxon>
        <taxon>Hologalegina</taxon>
        <taxon>IRL clade</taxon>
        <taxon>Trifolieae</taxon>
        <taxon>Trifolium</taxon>
    </lineage>
</organism>
<feature type="non-terminal residue" evidence="1">
    <location>
        <position position="1"/>
    </location>
</feature>
<proteinExistence type="predicted"/>
<dbReference type="AlphaFoldDB" id="A0A392S1Q8"/>
<evidence type="ECO:0000313" key="1">
    <source>
        <dbReference type="EMBL" id="MCI41776.1"/>
    </source>
</evidence>
<dbReference type="EMBL" id="LXQA010296146">
    <property type="protein sequence ID" value="MCI41776.1"/>
    <property type="molecule type" value="Genomic_DNA"/>
</dbReference>
<keyword evidence="2" id="KW-1185">Reference proteome</keyword>
<reference evidence="1 2" key="1">
    <citation type="journal article" date="2018" name="Front. Plant Sci.">
        <title>Red Clover (Trifolium pratense) and Zigzag Clover (T. medium) - A Picture of Genomic Similarities and Differences.</title>
        <authorList>
            <person name="Dluhosova J."/>
            <person name="Istvanek J."/>
            <person name="Nedelnik J."/>
            <person name="Repkova J."/>
        </authorList>
    </citation>
    <scope>NUCLEOTIDE SEQUENCE [LARGE SCALE GENOMIC DNA]</scope>
    <source>
        <strain evidence="2">cv. 10/8</strain>
        <tissue evidence="1">Leaf</tissue>
    </source>
</reference>